<sequence length="173" mass="19677">MYSNVEKEFVDFNFYVLIQQGNENSLLKRGIYFNLGPLNSDLEFTVTASQLRPSIIFKSTPSPEKVIRIHSSLFTLVDFSRALYIIYGRLVKANTIDENKKHDLLSKIPEFAPDLERIIALYGTCCDREENDKLAEAQIEDLLNVLVSLAKVLYATGPYVEANCYDPTKSDIN</sequence>
<gene>
    <name evidence="1" type="primary">orf173</name>
</gene>
<name>T1QDZ8_9EUKA</name>
<evidence type="ECO:0000313" key="1">
    <source>
        <dbReference type="EMBL" id="AFZ64046.1"/>
    </source>
</evidence>
<dbReference type="AlphaFoldDB" id="T1QDZ8"/>
<dbReference type="EMBL" id="KC121006">
    <property type="protein sequence ID" value="AFZ64046.1"/>
    <property type="molecule type" value="Genomic_DNA"/>
</dbReference>
<protein>
    <submittedName>
        <fullName evidence="1">Uncharacterized protein</fullName>
    </submittedName>
</protein>
<organism evidence="1">
    <name type="scientific">Phalansterium sp. PJK-2012</name>
    <dbReference type="NCBI Taxonomy" id="1267188"/>
    <lineage>
        <taxon>Eukaryota</taxon>
        <taxon>Amoebozoa</taxon>
        <taxon>Evosea</taxon>
        <taxon>Variosea</taxon>
        <taxon>Phalansterium</taxon>
    </lineage>
</organism>
<accession>T1QDZ8</accession>
<geneLocation type="mitochondrion" evidence="1"/>
<proteinExistence type="predicted"/>
<reference evidence="1" key="1">
    <citation type="journal article" date="2013" name="Protist Genomics">
        <title>The complete mitochondrial genome from an unidentified Phalansterium species.</title>
        <authorList>
            <person name="Pombert J.-F."/>
            <person name="Smirnov A."/>
            <person name="James E.R."/>
            <person name="Janouskovec J."/>
            <person name="Gray M.W."/>
            <person name="Keeling P.J."/>
        </authorList>
    </citation>
    <scope>NUCLEOTIDE SEQUENCE</scope>
    <source>
        <strain evidence="1">UTEX1284</strain>
    </source>
</reference>
<keyword evidence="1" id="KW-0496">Mitochondrion</keyword>